<dbReference type="InterPro" id="IPR016161">
    <property type="entry name" value="Ald_DH/histidinol_DH"/>
</dbReference>
<dbReference type="EMBL" id="APGJ01000001">
    <property type="protein sequence ID" value="EYD73821.1"/>
    <property type="molecule type" value="Genomic_DNA"/>
</dbReference>
<feature type="active site" evidence="3">
    <location>
        <position position="253"/>
    </location>
</feature>
<dbReference type="Proteomes" id="UP000025047">
    <property type="component" value="Unassembled WGS sequence"/>
</dbReference>
<evidence type="ECO:0000313" key="7">
    <source>
        <dbReference type="Proteomes" id="UP000025047"/>
    </source>
</evidence>
<dbReference type="FunFam" id="3.40.309.10:FF:000012">
    <property type="entry name" value="Betaine aldehyde dehydrogenase"/>
    <property type="match status" value="1"/>
</dbReference>
<proteinExistence type="inferred from homology"/>
<accession>A0A017HHJ0</accession>
<evidence type="ECO:0000259" key="5">
    <source>
        <dbReference type="Pfam" id="PF00171"/>
    </source>
</evidence>
<name>A0A017HHJ0_9RHOB</name>
<sequence length="484" mass="52069">MKMNDVTKQHRNLIAGEWVEGADINENRNPANTDEIVGLYARASKDDAKRAIAAARAAFPAWSKSGPQQRHDLLKKVSDTIAARADELGELLAREEGKTFAEAKGEVMRASQVFGFFSGETLRQTGDAVDSVRPGVEVMVQREALGVIGLITPWNFPIAIPAWKIAPALAYGNCVVIKPADLTPGCAWALAEIIHEAGAPEGVFNLVMGRGSEVGAEILDNPEIDAVSFTGSVETGRKVAETCVAQMKKVQLEMGGKNPLVVLDDADLDVAVNCALNGAFFSTGQRCTASSRLIVTEGIHDRFVEALTEKLRALKVGDPMDGAVHIGPVVDASQLEQNKRYVKIGQDEGATLVCGGEVIEGDTPGHFMTPALFTNTTNEMRINREEIFGPVATVIKVADYDEALRVANDTDFGLSAGICTTHLGHAAHFRRHAEAGMVMVNLPTAGVDYHTPFGGRKGSSYGPREQGQYAREFYTTVKTTYIQA</sequence>
<dbReference type="STRING" id="1122180.Lokhon_00377"/>
<organism evidence="6 7">
    <name type="scientific">Limimaricola hongkongensis DSM 17492</name>
    <dbReference type="NCBI Taxonomy" id="1122180"/>
    <lineage>
        <taxon>Bacteria</taxon>
        <taxon>Pseudomonadati</taxon>
        <taxon>Pseudomonadota</taxon>
        <taxon>Alphaproteobacteria</taxon>
        <taxon>Rhodobacterales</taxon>
        <taxon>Paracoccaceae</taxon>
        <taxon>Limimaricola</taxon>
    </lineage>
</organism>
<dbReference type="PATRIC" id="fig|1122180.6.peg.382"/>
<dbReference type="InterPro" id="IPR029510">
    <property type="entry name" value="Ald_DH_CS_GLU"/>
</dbReference>
<dbReference type="InterPro" id="IPR015590">
    <property type="entry name" value="Aldehyde_DH_dom"/>
</dbReference>
<evidence type="ECO:0000256" key="1">
    <source>
        <dbReference type="ARBA" id="ARBA00009986"/>
    </source>
</evidence>
<dbReference type="EC" id="1.2.1.22" evidence="6"/>
<gene>
    <name evidence="6" type="ORF">Lokhon_00377</name>
</gene>
<dbReference type="eggNOG" id="COG1012">
    <property type="taxonomic scope" value="Bacteria"/>
</dbReference>
<dbReference type="Gene3D" id="3.40.309.10">
    <property type="entry name" value="Aldehyde Dehydrogenase, Chain A, domain 2"/>
    <property type="match status" value="1"/>
</dbReference>
<dbReference type="PROSITE" id="PS00070">
    <property type="entry name" value="ALDEHYDE_DEHYDR_CYS"/>
    <property type="match status" value="1"/>
</dbReference>
<protein>
    <submittedName>
        <fullName evidence="6">Aldehyde dehydrogenase B</fullName>
        <ecNumber evidence="6">1.2.1.22</ecNumber>
    </submittedName>
</protein>
<dbReference type="CDD" id="cd07097">
    <property type="entry name" value="ALDH_KGSADH-YcbD"/>
    <property type="match status" value="1"/>
</dbReference>
<keyword evidence="7" id="KW-1185">Reference proteome</keyword>
<reference evidence="6 7" key="1">
    <citation type="submission" date="2013-03" db="EMBL/GenBank/DDBJ databases">
        <authorList>
            <person name="Fiebig A."/>
            <person name="Goeker M."/>
            <person name="Klenk H.-P.P."/>
        </authorList>
    </citation>
    <scope>NUCLEOTIDE SEQUENCE [LARGE SCALE GENOMIC DNA]</scope>
    <source>
        <strain evidence="6 7">DSM 17492</strain>
    </source>
</reference>
<dbReference type="Gene3D" id="3.40.605.10">
    <property type="entry name" value="Aldehyde Dehydrogenase, Chain A, domain 1"/>
    <property type="match status" value="1"/>
</dbReference>
<dbReference type="PANTHER" id="PTHR11699">
    <property type="entry name" value="ALDEHYDE DEHYDROGENASE-RELATED"/>
    <property type="match status" value="1"/>
</dbReference>
<dbReference type="PROSITE" id="PS00687">
    <property type="entry name" value="ALDEHYDE_DEHYDR_GLU"/>
    <property type="match status" value="1"/>
</dbReference>
<evidence type="ECO:0000256" key="2">
    <source>
        <dbReference type="ARBA" id="ARBA00023002"/>
    </source>
</evidence>
<dbReference type="SUPFAM" id="SSF53720">
    <property type="entry name" value="ALDH-like"/>
    <property type="match status" value="1"/>
</dbReference>
<dbReference type="HOGENOM" id="CLU_005391_0_2_5"/>
<dbReference type="InterPro" id="IPR016160">
    <property type="entry name" value="Ald_DH_CS_CYS"/>
</dbReference>
<dbReference type="InterPro" id="IPR016163">
    <property type="entry name" value="Ald_DH_C"/>
</dbReference>
<evidence type="ECO:0000256" key="4">
    <source>
        <dbReference type="RuleBase" id="RU003345"/>
    </source>
</evidence>
<dbReference type="FunFam" id="3.40.605.10:FF:000007">
    <property type="entry name" value="NAD/NADP-dependent betaine aldehyde dehydrogenase"/>
    <property type="match status" value="1"/>
</dbReference>
<comment type="similarity">
    <text evidence="1 4">Belongs to the aldehyde dehydrogenase family.</text>
</comment>
<feature type="domain" description="Aldehyde dehydrogenase" evidence="5">
    <location>
        <begin position="18"/>
        <end position="479"/>
    </location>
</feature>
<dbReference type="AlphaFoldDB" id="A0A017HHJ0"/>
<dbReference type="InterPro" id="IPR016162">
    <property type="entry name" value="Ald_DH_N"/>
</dbReference>
<dbReference type="Pfam" id="PF00171">
    <property type="entry name" value="Aldedh"/>
    <property type="match status" value="1"/>
</dbReference>
<dbReference type="GO" id="GO:0008911">
    <property type="term" value="F:lactaldehyde dehydrogenase (NAD+) activity"/>
    <property type="evidence" value="ECO:0007669"/>
    <property type="project" value="UniProtKB-EC"/>
</dbReference>
<evidence type="ECO:0000256" key="3">
    <source>
        <dbReference type="PROSITE-ProRule" id="PRU10007"/>
    </source>
</evidence>
<keyword evidence="2 4" id="KW-0560">Oxidoreductase</keyword>
<comment type="caution">
    <text evidence="6">The sequence shown here is derived from an EMBL/GenBank/DDBJ whole genome shotgun (WGS) entry which is preliminary data.</text>
</comment>
<evidence type="ECO:0000313" key="6">
    <source>
        <dbReference type="EMBL" id="EYD73821.1"/>
    </source>
</evidence>